<feature type="transmembrane region" description="Helical" evidence="1">
    <location>
        <begin position="127"/>
        <end position="146"/>
    </location>
</feature>
<dbReference type="RefSeq" id="WP_186922524.1">
    <property type="nucleotide sequence ID" value="NZ_JACOFW010000007.1"/>
</dbReference>
<dbReference type="InterPro" id="IPR012429">
    <property type="entry name" value="HGSNAT_cat"/>
</dbReference>
<gene>
    <name evidence="3" type="ORF">H8K52_08805</name>
</gene>
<dbReference type="Pfam" id="PF07786">
    <property type="entry name" value="HGSNAT_cat"/>
    <property type="match status" value="1"/>
</dbReference>
<feature type="transmembrane region" description="Helical" evidence="1">
    <location>
        <begin position="205"/>
        <end position="223"/>
    </location>
</feature>
<feature type="transmembrane region" description="Helical" evidence="1">
    <location>
        <begin position="235"/>
        <end position="255"/>
    </location>
</feature>
<feature type="transmembrane region" description="Helical" evidence="1">
    <location>
        <begin position="153"/>
        <end position="174"/>
    </location>
</feature>
<sequence length="390" mass="44547">MNTSIAANINITRNRINAIDSLRGVIMLLMLVDHVRETIYLHRQVGDPMLVEQTDPALFFTRLTAHFCAPIFVFLAGLSAWLYANPTHLHGAKRDATGFLVKRGLFLIALEFTIINFAWVGHFPPTIWYLQVIWVIGLAMICLGLLHKLPRSLLLSLGILIVAGHNMISDIKIVSDHPAYTIWTILFQRGFLPEPLATIKISYPLLPWIGIILIGFACGPLYQQGISSLQRQRRLITIGLAALAALLLLRSFNIYGENQHWQHYPDFIRTSMSYLNFQKYPPSLLFSLLTIGTGMLCLAWFERSNNRFTQLCAEIGSAPMFYYILHLYVLLILQTLLVHIFGANHGNRFGVDYVWQVWLCAALLVPILYFPCRQFAVFKRNSKQAWVRYL</sequence>
<feature type="transmembrane region" description="Helical" evidence="1">
    <location>
        <begin position="280"/>
        <end position="301"/>
    </location>
</feature>
<keyword evidence="4" id="KW-1185">Reference proteome</keyword>
<feature type="transmembrane region" description="Helical" evidence="1">
    <location>
        <begin position="63"/>
        <end position="84"/>
    </location>
</feature>
<dbReference type="PANTHER" id="PTHR40407">
    <property type="entry name" value="MEMBRANE PROTEIN-LIKE PROTEIN"/>
    <property type="match status" value="1"/>
</dbReference>
<feature type="transmembrane region" description="Helical" evidence="1">
    <location>
        <begin position="353"/>
        <end position="372"/>
    </location>
</feature>
<proteinExistence type="predicted"/>
<evidence type="ECO:0000256" key="1">
    <source>
        <dbReference type="SAM" id="Phobius"/>
    </source>
</evidence>
<organism evidence="3 4">
    <name type="scientific">Undibacterium seohonense</name>
    <dbReference type="NCBI Taxonomy" id="1344950"/>
    <lineage>
        <taxon>Bacteria</taxon>
        <taxon>Pseudomonadati</taxon>
        <taxon>Pseudomonadota</taxon>
        <taxon>Betaproteobacteria</taxon>
        <taxon>Burkholderiales</taxon>
        <taxon>Oxalobacteraceae</taxon>
        <taxon>Undibacterium</taxon>
    </lineage>
</organism>
<reference evidence="3 4" key="1">
    <citation type="submission" date="2020-08" db="EMBL/GenBank/DDBJ databases">
        <title>Novel species isolated from subtropical streams in China.</title>
        <authorList>
            <person name="Lu H."/>
        </authorList>
    </citation>
    <scope>NUCLEOTIDE SEQUENCE [LARGE SCALE GENOMIC DNA]</scope>
    <source>
        <strain evidence="3 4">KACC 16656</strain>
    </source>
</reference>
<accession>A0ABR6X3L0</accession>
<comment type="caution">
    <text evidence="3">The sequence shown here is derived from an EMBL/GenBank/DDBJ whole genome shotgun (WGS) entry which is preliminary data.</text>
</comment>
<dbReference type="Proteomes" id="UP000648257">
    <property type="component" value="Unassembled WGS sequence"/>
</dbReference>
<evidence type="ECO:0000313" key="3">
    <source>
        <dbReference type="EMBL" id="MBC3807441.1"/>
    </source>
</evidence>
<feature type="transmembrane region" description="Helical" evidence="1">
    <location>
        <begin position="104"/>
        <end position="121"/>
    </location>
</feature>
<evidence type="ECO:0000313" key="4">
    <source>
        <dbReference type="Proteomes" id="UP000648257"/>
    </source>
</evidence>
<feature type="transmembrane region" description="Helical" evidence="1">
    <location>
        <begin position="321"/>
        <end position="341"/>
    </location>
</feature>
<dbReference type="EMBL" id="JACOFW010000007">
    <property type="protein sequence ID" value="MBC3807441.1"/>
    <property type="molecule type" value="Genomic_DNA"/>
</dbReference>
<name>A0ABR6X3L0_9BURK</name>
<feature type="domain" description="Heparan-alpha-glucosaminide N-acetyltransferase catalytic" evidence="2">
    <location>
        <begin position="15"/>
        <end position="227"/>
    </location>
</feature>
<protein>
    <submittedName>
        <fullName evidence="3">DUF1624 domain-containing protein</fullName>
    </submittedName>
</protein>
<keyword evidence="1" id="KW-1133">Transmembrane helix</keyword>
<keyword evidence="1" id="KW-0812">Transmembrane</keyword>
<dbReference type="PANTHER" id="PTHR40407:SF1">
    <property type="entry name" value="HEPARAN-ALPHA-GLUCOSAMINIDE N-ACETYLTRANSFERASE CATALYTIC DOMAIN-CONTAINING PROTEIN"/>
    <property type="match status" value="1"/>
</dbReference>
<evidence type="ECO:0000259" key="2">
    <source>
        <dbReference type="Pfam" id="PF07786"/>
    </source>
</evidence>
<keyword evidence="1" id="KW-0472">Membrane</keyword>